<name>A0A7Y3RJM5_9PROT</name>
<dbReference type="GO" id="GO:0006515">
    <property type="term" value="P:protein quality control for misfolded or incompletely synthesized proteins"/>
    <property type="evidence" value="ECO:0007669"/>
    <property type="project" value="UniProtKB-UniRule"/>
</dbReference>
<keyword evidence="3 7" id="KW-0378">Hydrolase</keyword>
<gene>
    <name evidence="7" type="primary">pth</name>
    <name evidence="11" type="ORF">HK107_02950</name>
</gene>
<dbReference type="InterPro" id="IPR018171">
    <property type="entry name" value="Pept_tRNA_hydro_CS"/>
</dbReference>
<dbReference type="FunFam" id="3.40.50.1470:FF:000001">
    <property type="entry name" value="Peptidyl-tRNA hydrolase"/>
    <property type="match status" value="1"/>
</dbReference>
<feature type="binding site" evidence="7">
    <location>
        <position position="112"/>
    </location>
    <ligand>
        <name>tRNA</name>
        <dbReference type="ChEBI" id="CHEBI:17843"/>
    </ligand>
</feature>
<comment type="subunit">
    <text evidence="7">Monomer.</text>
</comment>
<dbReference type="SUPFAM" id="SSF53178">
    <property type="entry name" value="Peptidyl-tRNA hydrolase-like"/>
    <property type="match status" value="1"/>
</dbReference>
<proteinExistence type="inferred from homology"/>
<dbReference type="Pfam" id="PF01195">
    <property type="entry name" value="Pept_tRNA_hydro"/>
    <property type="match status" value="1"/>
</dbReference>
<accession>A0A7Y3RJM5</accession>
<keyword evidence="4 7" id="KW-0694">RNA-binding</keyword>
<dbReference type="AlphaFoldDB" id="A0A7Y3RJM5"/>
<evidence type="ECO:0000256" key="4">
    <source>
        <dbReference type="ARBA" id="ARBA00022884"/>
    </source>
</evidence>
<dbReference type="CDD" id="cd00462">
    <property type="entry name" value="PTH"/>
    <property type="match status" value="1"/>
</dbReference>
<comment type="function">
    <text evidence="7">Hydrolyzes ribosome-free peptidyl-tRNAs (with 1 or more amino acids incorporated), which drop off the ribosome during protein synthesis, or as a result of ribosome stalling.</text>
</comment>
<comment type="function">
    <text evidence="7">Catalyzes the release of premature peptidyl moieties from peptidyl-tRNA molecules trapped in stalled 50S ribosomal subunits, and thus maintains levels of free tRNAs and 50S ribosomes.</text>
</comment>
<feature type="region of interest" description="Disordered" evidence="10">
    <location>
        <begin position="187"/>
        <end position="230"/>
    </location>
</feature>
<evidence type="ECO:0000256" key="8">
    <source>
        <dbReference type="RuleBase" id="RU000673"/>
    </source>
</evidence>
<feature type="binding site" evidence="7">
    <location>
        <position position="66"/>
    </location>
    <ligand>
        <name>tRNA</name>
        <dbReference type="ChEBI" id="CHEBI:17843"/>
    </ligand>
</feature>
<dbReference type="RefSeq" id="WP_173196648.1">
    <property type="nucleotide sequence ID" value="NZ_JABFCX010000002.1"/>
</dbReference>
<comment type="subcellular location">
    <subcellularLocation>
        <location evidence="7">Cytoplasm</location>
    </subcellularLocation>
</comment>
<evidence type="ECO:0000313" key="11">
    <source>
        <dbReference type="EMBL" id="NNU15283.1"/>
    </source>
</evidence>
<dbReference type="PANTHER" id="PTHR17224:SF1">
    <property type="entry name" value="PEPTIDYL-TRNA HYDROLASE"/>
    <property type="match status" value="1"/>
</dbReference>
<dbReference type="EC" id="3.1.1.29" evidence="1 7"/>
<reference evidence="11 12" key="1">
    <citation type="submission" date="2020-05" db="EMBL/GenBank/DDBJ databases">
        <title>Parvularcula mediterraneae sp. nov., isolated from polypropylene straw from shallow seawater of the seashore of Laganas in Zakynthos island, Greece.</title>
        <authorList>
            <person name="Szabo I."/>
            <person name="Al-Omari J."/>
            <person name="Rado J."/>
            <person name="Szerdahelyi G.S."/>
        </authorList>
    </citation>
    <scope>NUCLEOTIDE SEQUENCE [LARGE SCALE GENOMIC DNA]</scope>
    <source>
        <strain evidence="11 12">ZS-1/3</strain>
    </source>
</reference>
<feature type="compositionally biased region" description="Basic and acidic residues" evidence="10">
    <location>
        <begin position="192"/>
        <end position="204"/>
    </location>
</feature>
<evidence type="ECO:0000256" key="7">
    <source>
        <dbReference type="HAMAP-Rule" id="MF_00083"/>
    </source>
</evidence>
<evidence type="ECO:0000313" key="12">
    <source>
        <dbReference type="Proteomes" id="UP000536835"/>
    </source>
</evidence>
<keyword evidence="7" id="KW-0963">Cytoplasm</keyword>
<evidence type="ECO:0000256" key="2">
    <source>
        <dbReference type="ARBA" id="ARBA00022555"/>
    </source>
</evidence>
<dbReference type="GO" id="GO:0072344">
    <property type="term" value="P:rescue of stalled ribosome"/>
    <property type="evidence" value="ECO:0007669"/>
    <property type="project" value="UniProtKB-UniRule"/>
</dbReference>
<dbReference type="PANTHER" id="PTHR17224">
    <property type="entry name" value="PEPTIDYL-TRNA HYDROLASE"/>
    <property type="match status" value="1"/>
</dbReference>
<feature type="binding site" evidence="7">
    <location>
        <position position="64"/>
    </location>
    <ligand>
        <name>tRNA</name>
        <dbReference type="ChEBI" id="CHEBI:17843"/>
    </ligand>
</feature>
<evidence type="ECO:0000256" key="3">
    <source>
        <dbReference type="ARBA" id="ARBA00022801"/>
    </source>
</evidence>
<sequence>MFLLVGLGNPGAKYQGNRHNAGFMAIDAIADGLGLGAFRSKFQAEVTDGKIGTERVLLMKPQTFYNESGRAVQEACRFHKIPPEDVLVFHDEIDLAPGKLRIKKGGGLAGNNGLKSIAAHLSPDVWRCRIGVGHPGHKDAVTHHVLKDFAKEERDGWFGEMLYRMGPAAKHLLPLTDENTQRFVSAVFQPPKAEKKAPRAEAKPKPQAPPPPEKTPSAFDALKGLIGKKD</sequence>
<dbReference type="HAMAP" id="MF_00083">
    <property type="entry name" value="Pept_tRNA_hydro_bact"/>
    <property type="match status" value="1"/>
</dbReference>
<dbReference type="Proteomes" id="UP000536835">
    <property type="component" value="Unassembled WGS sequence"/>
</dbReference>
<feature type="binding site" evidence="7">
    <location>
        <position position="14"/>
    </location>
    <ligand>
        <name>tRNA</name>
        <dbReference type="ChEBI" id="CHEBI:17843"/>
    </ligand>
</feature>
<dbReference type="GO" id="GO:0004045">
    <property type="term" value="F:peptidyl-tRNA hydrolase activity"/>
    <property type="evidence" value="ECO:0007669"/>
    <property type="project" value="UniProtKB-UniRule"/>
</dbReference>
<dbReference type="EMBL" id="JABFCX010000002">
    <property type="protein sequence ID" value="NNU15283.1"/>
    <property type="molecule type" value="Genomic_DNA"/>
</dbReference>
<dbReference type="Gene3D" id="3.40.50.1470">
    <property type="entry name" value="Peptidyl-tRNA hydrolase"/>
    <property type="match status" value="1"/>
</dbReference>
<evidence type="ECO:0000256" key="6">
    <source>
        <dbReference type="ARBA" id="ARBA00050038"/>
    </source>
</evidence>
<dbReference type="InterPro" id="IPR036416">
    <property type="entry name" value="Pept_tRNA_hydro_sf"/>
</dbReference>
<organism evidence="11 12">
    <name type="scientific">Parvularcula mediterranea</name>
    <dbReference type="NCBI Taxonomy" id="2732508"/>
    <lineage>
        <taxon>Bacteria</taxon>
        <taxon>Pseudomonadati</taxon>
        <taxon>Pseudomonadota</taxon>
        <taxon>Alphaproteobacteria</taxon>
        <taxon>Parvularculales</taxon>
        <taxon>Parvularculaceae</taxon>
        <taxon>Parvularcula</taxon>
    </lineage>
</organism>
<comment type="caution">
    <text evidence="11">The sequence shown here is derived from an EMBL/GenBank/DDBJ whole genome shotgun (WGS) entry which is preliminary data.</text>
</comment>
<evidence type="ECO:0000256" key="5">
    <source>
        <dbReference type="ARBA" id="ARBA00038063"/>
    </source>
</evidence>
<keyword evidence="2 7" id="KW-0820">tRNA-binding</keyword>
<dbReference type="PROSITE" id="PS01195">
    <property type="entry name" value="PEPT_TRNA_HYDROL_1"/>
    <property type="match status" value="1"/>
</dbReference>
<protein>
    <recommendedName>
        <fullName evidence="6 7">Peptidyl-tRNA hydrolase</fullName>
        <shortName evidence="7">Pth</shortName>
        <ecNumber evidence="1 7">3.1.1.29</ecNumber>
    </recommendedName>
</protein>
<dbReference type="GO" id="GO:0000049">
    <property type="term" value="F:tRNA binding"/>
    <property type="evidence" value="ECO:0007669"/>
    <property type="project" value="UniProtKB-UniRule"/>
</dbReference>
<keyword evidence="12" id="KW-1185">Reference proteome</keyword>
<feature type="site" description="Discriminates between blocked and unblocked aminoacyl-tRNA" evidence="7">
    <location>
        <position position="9"/>
    </location>
</feature>
<feature type="active site" description="Proton acceptor" evidence="7">
    <location>
        <position position="19"/>
    </location>
</feature>
<comment type="catalytic activity">
    <reaction evidence="7 8">
        <text>an N-acyl-L-alpha-aminoacyl-tRNA + H2O = an N-acyl-L-amino acid + a tRNA + H(+)</text>
        <dbReference type="Rhea" id="RHEA:54448"/>
        <dbReference type="Rhea" id="RHEA-COMP:10123"/>
        <dbReference type="Rhea" id="RHEA-COMP:13883"/>
        <dbReference type="ChEBI" id="CHEBI:15377"/>
        <dbReference type="ChEBI" id="CHEBI:15378"/>
        <dbReference type="ChEBI" id="CHEBI:59874"/>
        <dbReference type="ChEBI" id="CHEBI:78442"/>
        <dbReference type="ChEBI" id="CHEBI:138191"/>
        <dbReference type="EC" id="3.1.1.29"/>
    </reaction>
</comment>
<evidence type="ECO:0000256" key="10">
    <source>
        <dbReference type="SAM" id="MobiDB-lite"/>
    </source>
</evidence>
<evidence type="ECO:0000256" key="1">
    <source>
        <dbReference type="ARBA" id="ARBA00013260"/>
    </source>
</evidence>
<evidence type="ECO:0000256" key="9">
    <source>
        <dbReference type="RuleBase" id="RU004320"/>
    </source>
</evidence>
<dbReference type="NCBIfam" id="TIGR00447">
    <property type="entry name" value="pth"/>
    <property type="match status" value="1"/>
</dbReference>
<dbReference type="GO" id="GO:0005737">
    <property type="term" value="C:cytoplasm"/>
    <property type="evidence" value="ECO:0007669"/>
    <property type="project" value="UniProtKB-SubCell"/>
</dbReference>
<dbReference type="InterPro" id="IPR001328">
    <property type="entry name" value="Pept_tRNA_hydro"/>
</dbReference>
<feature type="site" description="Stabilizes the basic form of H active site to accept a proton" evidence="7">
    <location>
        <position position="91"/>
    </location>
</feature>
<comment type="similarity">
    <text evidence="5 7 9">Belongs to the PTH family.</text>
</comment>